<dbReference type="InterPro" id="IPR045341">
    <property type="entry name" value="DUF6532"/>
</dbReference>
<protein>
    <recommendedName>
        <fullName evidence="1">DUF6532 domain-containing protein</fullName>
    </recommendedName>
</protein>
<name>A0A0D7ARX0_9AGAR</name>
<sequence>MFSPRTQNLLRKGKGDVRADTLLKNAYPDQKRKVEHYTAILKNLVFDEERSTADMLEAFLRLQENPTLLENATILISYARGDLNLSVIFFARGIVGKFDLGHQGGQMETKAVIVWLKEVFMYGGLDVQRRVYNKSLKFQPTWIIDFMRWYLFMCNGKQDGVAFHAIMKLQYFPPEIYAYILTAVRHALCDWEDGVEKKRPFTDDNSSFYFGYLAQLKKLQLKSPTYFDRISRSAFKACLSQANKDWLLQKAAADDNEDDTDYAALEASAQAAALAEAA</sequence>
<evidence type="ECO:0000313" key="3">
    <source>
        <dbReference type="Proteomes" id="UP000054007"/>
    </source>
</evidence>
<dbReference type="AlphaFoldDB" id="A0A0D7ARX0"/>
<gene>
    <name evidence="2" type="ORF">CYLTODRAFT_460672</name>
</gene>
<dbReference type="Proteomes" id="UP000054007">
    <property type="component" value="Unassembled WGS sequence"/>
</dbReference>
<dbReference type="OrthoDB" id="2790754at2759"/>
<feature type="domain" description="DUF6532" evidence="1">
    <location>
        <begin position="15"/>
        <end position="219"/>
    </location>
</feature>
<evidence type="ECO:0000313" key="2">
    <source>
        <dbReference type="EMBL" id="KIY60579.1"/>
    </source>
</evidence>
<dbReference type="STRING" id="1314674.A0A0D7ARX0"/>
<reference evidence="2 3" key="1">
    <citation type="journal article" date="2015" name="Fungal Genet. Biol.">
        <title>Evolution of novel wood decay mechanisms in Agaricales revealed by the genome sequences of Fistulina hepatica and Cylindrobasidium torrendii.</title>
        <authorList>
            <person name="Floudas D."/>
            <person name="Held B.W."/>
            <person name="Riley R."/>
            <person name="Nagy L.G."/>
            <person name="Koehler G."/>
            <person name="Ransdell A.S."/>
            <person name="Younus H."/>
            <person name="Chow J."/>
            <person name="Chiniquy J."/>
            <person name="Lipzen A."/>
            <person name="Tritt A."/>
            <person name="Sun H."/>
            <person name="Haridas S."/>
            <person name="LaButti K."/>
            <person name="Ohm R.A."/>
            <person name="Kues U."/>
            <person name="Blanchette R.A."/>
            <person name="Grigoriev I.V."/>
            <person name="Minto R.E."/>
            <person name="Hibbett D.S."/>
        </authorList>
    </citation>
    <scope>NUCLEOTIDE SEQUENCE [LARGE SCALE GENOMIC DNA]</scope>
    <source>
        <strain evidence="2 3">FP15055 ss-10</strain>
    </source>
</reference>
<organism evidence="2 3">
    <name type="scientific">Cylindrobasidium torrendii FP15055 ss-10</name>
    <dbReference type="NCBI Taxonomy" id="1314674"/>
    <lineage>
        <taxon>Eukaryota</taxon>
        <taxon>Fungi</taxon>
        <taxon>Dikarya</taxon>
        <taxon>Basidiomycota</taxon>
        <taxon>Agaricomycotina</taxon>
        <taxon>Agaricomycetes</taxon>
        <taxon>Agaricomycetidae</taxon>
        <taxon>Agaricales</taxon>
        <taxon>Marasmiineae</taxon>
        <taxon>Physalacriaceae</taxon>
        <taxon>Cylindrobasidium</taxon>
    </lineage>
</organism>
<accession>A0A0D7ARX0</accession>
<keyword evidence="3" id="KW-1185">Reference proteome</keyword>
<dbReference type="Pfam" id="PF20149">
    <property type="entry name" value="DUF6532"/>
    <property type="match status" value="1"/>
</dbReference>
<proteinExistence type="predicted"/>
<dbReference type="EMBL" id="KN881500">
    <property type="protein sequence ID" value="KIY60579.1"/>
    <property type="molecule type" value="Genomic_DNA"/>
</dbReference>
<evidence type="ECO:0000259" key="1">
    <source>
        <dbReference type="Pfam" id="PF20149"/>
    </source>
</evidence>